<evidence type="ECO:0000256" key="1">
    <source>
        <dbReference type="ARBA" id="ARBA00022553"/>
    </source>
</evidence>
<dbReference type="AlphaFoldDB" id="A0A9X4CZ68"/>
<dbReference type="SUPFAM" id="SSF52172">
    <property type="entry name" value="CheY-like"/>
    <property type="match status" value="1"/>
</dbReference>
<keyword evidence="1 2" id="KW-0597">Phosphoprotein</keyword>
<proteinExistence type="predicted"/>
<dbReference type="GO" id="GO:0000160">
    <property type="term" value="P:phosphorelay signal transduction system"/>
    <property type="evidence" value="ECO:0007669"/>
    <property type="project" value="InterPro"/>
</dbReference>
<dbReference type="Gene3D" id="3.40.50.2300">
    <property type="match status" value="1"/>
</dbReference>
<dbReference type="InterPro" id="IPR001789">
    <property type="entry name" value="Sig_transdc_resp-reg_receiver"/>
</dbReference>
<feature type="domain" description="Response regulatory" evidence="3">
    <location>
        <begin position="1"/>
        <end position="115"/>
    </location>
</feature>
<name>A0A9X4CZ68_9PSED</name>
<evidence type="ECO:0000256" key="2">
    <source>
        <dbReference type="PROSITE-ProRule" id="PRU00169"/>
    </source>
</evidence>
<reference evidence="4" key="1">
    <citation type="submission" date="2022-07" db="EMBL/GenBank/DDBJ databases">
        <title>Multi-strain Analysis of Pseudomonas putida Reveals Metabolic and Genetic Diversity.</title>
        <authorList>
            <person name="Monk J.M."/>
        </authorList>
    </citation>
    <scope>NUCLEOTIDE SEQUENCE</scope>
    <source>
        <strain evidence="4">17514</strain>
    </source>
</reference>
<evidence type="ECO:0000259" key="3">
    <source>
        <dbReference type="PROSITE" id="PS50110"/>
    </source>
</evidence>
<organism evidence="4 5">
    <name type="scientific">Pseudomonas asiatica</name>
    <dbReference type="NCBI Taxonomy" id="2219225"/>
    <lineage>
        <taxon>Bacteria</taxon>
        <taxon>Pseudomonadati</taxon>
        <taxon>Pseudomonadota</taxon>
        <taxon>Gammaproteobacteria</taxon>
        <taxon>Pseudomonadales</taxon>
        <taxon>Pseudomonadaceae</taxon>
        <taxon>Pseudomonas</taxon>
    </lineage>
</organism>
<dbReference type="PROSITE" id="PS50110">
    <property type="entry name" value="RESPONSE_REGULATORY"/>
    <property type="match status" value="1"/>
</dbReference>
<dbReference type="EMBL" id="JANIAN010000011">
    <property type="protein sequence ID" value="MDD2106709.1"/>
    <property type="molecule type" value="Genomic_DNA"/>
</dbReference>
<dbReference type="PANTHER" id="PTHR44591">
    <property type="entry name" value="STRESS RESPONSE REGULATOR PROTEIN 1"/>
    <property type="match status" value="1"/>
</dbReference>
<sequence>MLVEDQPALRLVLVEVLTELGYQVQAFEGGHSALESLQEGPPPDLLITDVGLPGRVDGNQLAEAYQNLVEHAPVLLITGYDTADTMHFARPDRRTELLHKPFDLSTLGERIERLLAIAPHPR</sequence>
<evidence type="ECO:0000313" key="5">
    <source>
        <dbReference type="Proteomes" id="UP001150678"/>
    </source>
</evidence>
<dbReference type="PANTHER" id="PTHR44591:SF21">
    <property type="entry name" value="TWO-COMPONENT RESPONSE REGULATOR"/>
    <property type="match status" value="1"/>
</dbReference>
<dbReference type="Proteomes" id="UP001150678">
    <property type="component" value="Unassembled WGS sequence"/>
</dbReference>
<feature type="modified residue" description="4-aspartylphosphate" evidence="2">
    <location>
        <position position="49"/>
    </location>
</feature>
<dbReference type="InterPro" id="IPR050595">
    <property type="entry name" value="Bact_response_regulator"/>
</dbReference>
<gene>
    <name evidence="4" type="ORF">NP533_10885</name>
</gene>
<accession>A0A9X4CZ68</accession>
<evidence type="ECO:0000313" key="4">
    <source>
        <dbReference type="EMBL" id="MDD2106709.1"/>
    </source>
</evidence>
<comment type="caution">
    <text evidence="4">The sequence shown here is derived from an EMBL/GenBank/DDBJ whole genome shotgun (WGS) entry which is preliminary data.</text>
</comment>
<dbReference type="SMART" id="SM00448">
    <property type="entry name" value="REC"/>
    <property type="match status" value="1"/>
</dbReference>
<dbReference type="InterPro" id="IPR011006">
    <property type="entry name" value="CheY-like_superfamily"/>
</dbReference>
<protein>
    <submittedName>
        <fullName evidence="4">Response regulator</fullName>
    </submittedName>
</protein>
<dbReference type="Pfam" id="PF00072">
    <property type="entry name" value="Response_reg"/>
    <property type="match status" value="1"/>
</dbReference>